<reference evidence="1" key="1">
    <citation type="submission" date="2018-11" db="EMBL/GenBank/DDBJ databases">
        <authorList>
            <consortium name="Genoscope - CEA"/>
            <person name="William W."/>
        </authorList>
    </citation>
    <scope>NUCLEOTIDE SEQUENCE</scope>
</reference>
<dbReference type="EMBL" id="LR031873">
    <property type="protein sequence ID" value="VDD09963.1"/>
    <property type="molecule type" value="Genomic_DNA"/>
</dbReference>
<evidence type="ECO:0000313" key="1">
    <source>
        <dbReference type="EMBL" id="VDD09963.1"/>
    </source>
</evidence>
<accession>A0A3P6BVQ2</accession>
<proteinExistence type="predicted"/>
<gene>
    <name evidence="1" type="ORF">BOLC4T25414H</name>
</gene>
<dbReference type="AlphaFoldDB" id="A0A3P6BVQ2"/>
<organism evidence="1">
    <name type="scientific">Brassica oleracea</name>
    <name type="common">Wild cabbage</name>
    <dbReference type="NCBI Taxonomy" id="3712"/>
    <lineage>
        <taxon>Eukaryota</taxon>
        <taxon>Viridiplantae</taxon>
        <taxon>Streptophyta</taxon>
        <taxon>Embryophyta</taxon>
        <taxon>Tracheophyta</taxon>
        <taxon>Spermatophyta</taxon>
        <taxon>Magnoliopsida</taxon>
        <taxon>eudicotyledons</taxon>
        <taxon>Gunneridae</taxon>
        <taxon>Pentapetalae</taxon>
        <taxon>rosids</taxon>
        <taxon>malvids</taxon>
        <taxon>Brassicales</taxon>
        <taxon>Brassicaceae</taxon>
        <taxon>Brassiceae</taxon>
        <taxon>Brassica</taxon>
    </lineage>
</organism>
<name>A0A3P6BVQ2_BRAOL</name>
<sequence>MGVRCSDSGYGHCGCVFLPGESLLQASKTWWESTHEDLSGYCCCFQEGEC</sequence>
<protein>
    <submittedName>
        <fullName evidence="1">Uncharacterized protein</fullName>
    </submittedName>
</protein>